<evidence type="ECO:0000313" key="1">
    <source>
        <dbReference type="EMBL" id="MBG9378784.1"/>
    </source>
</evidence>
<name>A0A931H0K8_9BACT</name>
<dbReference type="RefSeq" id="WP_196992891.1">
    <property type="nucleotide sequence ID" value="NZ_JADWYR010000005.1"/>
</dbReference>
<accession>A0A931H0K8</accession>
<protein>
    <submittedName>
        <fullName evidence="1">Uncharacterized protein</fullName>
    </submittedName>
</protein>
<comment type="caution">
    <text evidence="1">The sequence shown here is derived from an EMBL/GenBank/DDBJ whole genome shotgun (WGS) entry which is preliminary data.</text>
</comment>
<dbReference type="AlphaFoldDB" id="A0A931H0K8"/>
<gene>
    <name evidence="1" type="ORF">I5907_21305</name>
</gene>
<keyword evidence="2" id="KW-1185">Reference proteome</keyword>
<evidence type="ECO:0000313" key="2">
    <source>
        <dbReference type="Proteomes" id="UP000628448"/>
    </source>
</evidence>
<reference evidence="1" key="1">
    <citation type="submission" date="2020-11" db="EMBL/GenBank/DDBJ databases">
        <title>Bacterial whole genome sequence for Panacibacter sp. DH6.</title>
        <authorList>
            <person name="Le V."/>
            <person name="Ko S."/>
            <person name="Ahn C.-Y."/>
            <person name="Oh H.-M."/>
        </authorList>
    </citation>
    <scope>NUCLEOTIDE SEQUENCE</scope>
    <source>
        <strain evidence="1">DH6</strain>
    </source>
</reference>
<sequence length="70" mass="7751">MSGSIVIHVQGKELQIFPQDETDQVTYLIQEGNNVITVIGLNEDAEWEATTDIAPAFVKAVGNKIEQVYM</sequence>
<dbReference type="EMBL" id="JADWYR010000005">
    <property type="protein sequence ID" value="MBG9378784.1"/>
    <property type="molecule type" value="Genomic_DNA"/>
</dbReference>
<proteinExistence type="predicted"/>
<organism evidence="1 2">
    <name type="scientific">Panacibacter microcysteis</name>
    <dbReference type="NCBI Taxonomy" id="2793269"/>
    <lineage>
        <taxon>Bacteria</taxon>
        <taxon>Pseudomonadati</taxon>
        <taxon>Bacteroidota</taxon>
        <taxon>Chitinophagia</taxon>
        <taxon>Chitinophagales</taxon>
        <taxon>Chitinophagaceae</taxon>
        <taxon>Panacibacter</taxon>
    </lineage>
</organism>
<dbReference type="Proteomes" id="UP000628448">
    <property type="component" value="Unassembled WGS sequence"/>
</dbReference>